<dbReference type="EMBL" id="JBBMFP010000014">
    <property type="protein sequence ID" value="MEQ2432457.1"/>
    <property type="molecule type" value="Genomic_DNA"/>
</dbReference>
<keyword evidence="1" id="KW-1133">Transmembrane helix</keyword>
<feature type="transmembrane region" description="Helical" evidence="1">
    <location>
        <begin position="170"/>
        <end position="191"/>
    </location>
</feature>
<dbReference type="Pfam" id="PF12730">
    <property type="entry name" value="ABC2_membrane_4"/>
    <property type="match status" value="1"/>
</dbReference>
<accession>A0ABV1DPY7</accession>
<reference evidence="2 3" key="1">
    <citation type="submission" date="2024-03" db="EMBL/GenBank/DDBJ databases">
        <title>Human intestinal bacterial collection.</title>
        <authorList>
            <person name="Pauvert C."/>
            <person name="Hitch T.C.A."/>
            <person name="Clavel T."/>
        </authorList>
    </citation>
    <scope>NUCLEOTIDE SEQUENCE [LARGE SCALE GENOMIC DNA]</scope>
    <source>
        <strain evidence="2 3">CLA-SR-H028</strain>
    </source>
</reference>
<dbReference type="Proteomes" id="UP001457898">
    <property type="component" value="Unassembled WGS sequence"/>
</dbReference>
<keyword evidence="1" id="KW-0472">Membrane</keyword>
<feature type="transmembrane region" description="Helical" evidence="1">
    <location>
        <begin position="142"/>
        <end position="163"/>
    </location>
</feature>
<feature type="transmembrane region" description="Helical" evidence="1">
    <location>
        <begin position="20"/>
        <end position="38"/>
    </location>
</feature>
<evidence type="ECO:0000313" key="3">
    <source>
        <dbReference type="Proteomes" id="UP001457898"/>
    </source>
</evidence>
<keyword evidence="1" id="KW-0812">Transmembrane</keyword>
<evidence type="ECO:0000313" key="2">
    <source>
        <dbReference type="EMBL" id="MEQ2432457.1"/>
    </source>
</evidence>
<dbReference type="RefSeq" id="WP_148391876.1">
    <property type="nucleotide sequence ID" value="NZ_JBBMFP010000014.1"/>
</dbReference>
<name>A0ABV1DPY7_9FIRM</name>
<feature type="transmembrane region" description="Helical" evidence="1">
    <location>
        <begin position="234"/>
        <end position="252"/>
    </location>
</feature>
<feature type="transmembrane region" description="Helical" evidence="1">
    <location>
        <begin position="99"/>
        <end position="122"/>
    </location>
</feature>
<keyword evidence="3" id="KW-1185">Reference proteome</keyword>
<gene>
    <name evidence="2" type="ORF">WMO65_15745</name>
</gene>
<sequence length="255" mass="27275">MLNYIKGEGYRITHSRGMYVAAGIASGLLVLMNLVLYISNQNITNFPYGLMSFSLNNLIANLQILFISGFVVAALLFGDERKNGTLKNVVAYGIPRTHIFIGKCVVSIATALCCMAVILVFYVGSAYLLLGGPAAEPVGKMAGGIGAAMPSAFAAVILGVALLTLFEKDVVAAIVWFAVMNVIPVICYYAGFKVEILRKIAGWMPWNIFRFEVSANMSGYHCLWDTPSGLTKCIIAGAAGILIFGAAGILVSRKK</sequence>
<evidence type="ECO:0000256" key="1">
    <source>
        <dbReference type="SAM" id="Phobius"/>
    </source>
</evidence>
<organism evidence="2 3">
    <name type="scientific">Blautia caccae</name>
    <dbReference type="NCBI Taxonomy" id="3133175"/>
    <lineage>
        <taxon>Bacteria</taxon>
        <taxon>Bacillati</taxon>
        <taxon>Bacillota</taxon>
        <taxon>Clostridia</taxon>
        <taxon>Lachnospirales</taxon>
        <taxon>Lachnospiraceae</taxon>
        <taxon>Blautia</taxon>
    </lineage>
</organism>
<comment type="caution">
    <text evidence="2">The sequence shown here is derived from an EMBL/GenBank/DDBJ whole genome shotgun (WGS) entry which is preliminary data.</text>
</comment>
<protein>
    <submittedName>
        <fullName evidence="2">ABC transporter permease</fullName>
    </submittedName>
</protein>
<proteinExistence type="predicted"/>
<feature type="transmembrane region" description="Helical" evidence="1">
    <location>
        <begin position="58"/>
        <end position="78"/>
    </location>
</feature>